<sequence length="102" mass="11644">MRYLLIFQIYDRSCDIYHEEIFESFEPFMSLHVGDHVNPNSLPKLASLAETIIHPLGGKFKLQVSEIEHMFHSTNDLDKGGFVEHSVGGHTTLITLQKSTEE</sequence>
<organism evidence="1 2">
    <name type="scientific">Providencia huaxiensis</name>
    <dbReference type="NCBI Taxonomy" id="2027290"/>
    <lineage>
        <taxon>Bacteria</taxon>
        <taxon>Pseudomonadati</taxon>
        <taxon>Pseudomonadota</taxon>
        <taxon>Gammaproteobacteria</taxon>
        <taxon>Enterobacterales</taxon>
        <taxon>Morganellaceae</taxon>
        <taxon>Providencia</taxon>
    </lineage>
</organism>
<comment type="caution">
    <text evidence="1">The sequence shown here is derived from an EMBL/GenBank/DDBJ whole genome shotgun (WGS) entry which is preliminary data.</text>
</comment>
<dbReference type="EMBL" id="JANAVW010000004">
    <property type="protein sequence ID" value="MDT0136033.1"/>
    <property type="molecule type" value="Genomic_DNA"/>
</dbReference>
<proteinExistence type="predicted"/>
<evidence type="ECO:0000313" key="1">
    <source>
        <dbReference type="EMBL" id="MDT0136033.1"/>
    </source>
</evidence>
<dbReference type="Proteomes" id="UP001252207">
    <property type="component" value="Unassembled WGS sequence"/>
</dbReference>
<reference evidence="1 2" key="1">
    <citation type="submission" date="2022-06" db="EMBL/GenBank/DDBJ databases">
        <title>Chromosome and plasmid sequencings of Enterobacteriales species co-exiting double carbapenemases.</title>
        <authorList>
            <person name="Fu Y."/>
        </authorList>
    </citation>
    <scope>NUCLEOTIDE SEQUENCE [LARGE SCALE GENOMIC DNA]</scope>
    <source>
        <strain evidence="1 2">21030615019</strain>
    </source>
</reference>
<name>A0ABU2J3X7_9GAMM</name>
<evidence type="ECO:0000313" key="2">
    <source>
        <dbReference type="Proteomes" id="UP001252207"/>
    </source>
</evidence>
<dbReference type="GeneID" id="89492114"/>
<dbReference type="RefSeq" id="WP_140172933.1">
    <property type="nucleotide sequence ID" value="NZ_CP145914.1"/>
</dbReference>
<protein>
    <submittedName>
        <fullName evidence="1">Uncharacterized protein</fullName>
    </submittedName>
</protein>
<gene>
    <name evidence="1" type="ORF">NLX89_22300</name>
</gene>
<accession>A0ABU2J3X7</accession>
<keyword evidence="2" id="KW-1185">Reference proteome</keyword>